<accession>A0A6N2Y1B6</accession>
<keyword evidence="1" id="KW-0812">Transmembrane</keyword>
<dbReference type="EMBL" id="CACRTL010000008">
    <property type="protein sequence ID" value="VYT59887.1"/>
    <property type="molecule type" value="Genomic_DNA"/>
</dbReference>
<dbReference type="Proteomes" id="UP001211987">
    <property type="component" value="Unassembled WGS sequence"/>
</dbReference>
<proteinExistence type="predicted"/>
<sequence>MNVKLKIFCGFLSGVIIGFIFSPVKHGVNVRVCNNGNHDRGEG</sequence>
<protein>
    <submittedName>
        <fullName evidence="3">Uncharacterized protein</fullName>
    </submittedName>
</protein>
<reference evidence="3" key="1">
    <citation type="submission" date="2019-11" db="EMBL/GenBank/DDBJ databases">
        <authorList>
            <person name="Feng L."/>
        </authorList>
    </citation>
    <scope>NUCLEOTIDE SEQUENCE</scope>
    <source>
        <strain evidence="3">CramosumLFYP8</strain>
    </source>
</reference>
<keyword evidence="1" id="KW-0472">Membrane</keyword>
<gene>
    <name evidence="3" type="ORF">CRLFYP8_01362</name>
    <name evidence="2" type="ORF">PM738_05665</name>
</gene>
<dbReference type="EMBL" id="JAQLKE010000006">
    <property type="protein sequence ID" value="MDB7083283.1"/>
    <property type="molecule type" value="Genomic_DNA"/>
</dbReference>
<name>A0A6N2Y1B6_9FIRM</name>
<dbReference type="AlphaFoldDB" id="A0A6N2Y1B6"/>
<dbReference type="GeneID" id="76833311"/>
<evidence type="ECO:0000256" key="1">
    <source>
        <dbReference type="SAM" id="Phobius"/>
    </source>
</evidence>
<feature type="transmembrane region" description="Helical" evidence="1">
    <location>
        <begin position="7"/>
        <end position="24"/>
    </location>
</feature>
<evidence type="ECO:0000313" key="2">
    <source>
        <dbReference type="EMBL" id="MDB7083283.1"/>
    </source>
</evidence>
<evidence type="ECO:0000313" key="3">
    <source>
        <dbReference type="EMBL" id="VYT59887.1"/>
    </source>
</evidence>
<keyword evidence="1" id="KW-1133">Transmembrane helix</keyword>
<dbReference type="RefSeq" id="WP_003535783.1">
    <property type="nucleotide sequence ID" value="NZ_AP031443.1"/>
</dbReference>
<reference evidence="2" key="2">
    <citation type="submission" date="2023-01" db="EMBL/GenBank/DDBJ databases">
        <title>Human gut microbiome strain richness.</title>
        <authorList>
            <person name="Chen-Liaw A."/>
        </authorList>
    </citation>
    <scope>NUCLEOTIDE SEQUENCE</scope>
    <source>
        <strain evidence="2">1001217st2_G6_1001217B_191108</strain>
    </source>
</reference>
<organism evidence="3">
    <name type="scientific">Thomasclavelia ramosa</name>
    <dbReference type="NCBI Taxonomy" id="1547"/>
    <lineage>
        <taxon>Bacteria</taxon>
        <taxon>Bacillati</taxon>
        <taxon>Bacillota</taxon>
        <taxon>Erysipelotrichia</taxon>
        <taxon>Erysipelotrichales</taxon>
        <taxon>Coprobacillaceae</taxon>
        <taxon>Thomasclavelia</taxon>
    </lineage>
</organism>